<organism evidence="2 3">
    <name type="scientific">Tothia fuscella</name>
    <dbReference type="NCBI Taxonomy" id="1048955"/>
    <lineage>
        <taxon>Eukaryota</taxon>
        <taxon>Fungi</taxon>
        <taxon>Dikarya</taxon>
        <taxon>Ascomycota</taxon>
        <taxon>Pezizomycotina</taxon>
        <taxon>Dothideomycetes</taxon>
        <taxon>Pleosporomycetidae</taxon>
        <taxon>Venturiales</taxon>
        <taxon>Cylindrosympodiaceae</taxon>
        <taxon>Tothia</taxon>
    </lineage>
</organism>
<dbReference type="EMBL" id="MU007098">
    <property type="protein sequence ID" value="KAF2421508.1"/>
    <property type="molecule type" value="Genomic_DNA"/>
</dbReference>
<dbReference type="PANTHER" id="PTHR35394">
    <property type="entry name" value="DUF3176 DOMAIN-CONTAINING PROTEIN"/>
    <property type="match status" value="1"/>
</dbReference>
<dbReference type="AlphaFoldDB" id="A0A9P4TTZ5"/>
<protein>
    <submittedName>
        <fullName evidence="2">Uncharacterized protein</fullName>
    </submittedName>
</protein>
<dbReference type="InterPro" id="IPR021514">
    <property type="entry name" value="DUF3176"/>
</dbReference>
<name>A0A9P4TTZ5_9PEZI</name>
<accession>A0A9P4TTZ5</accession>
<evidence type="ECO:0000256" key="1">
    <source>
        <dbReference type="SAM" id="Phobius"/>
    </source>
</evidence>
<feature type="non-terminal residue" evidence="2">
    <location>
        <position position="1"/>
    </location>
</feature>
<comment type="caution">
    <text evidence="2">The sequence shown here is derived from an EMBL/GenBank/DDBJ whole genome shotgun (WGS) entry which is preliminary data.</text>
</comment>
<gene>
    <name evidence="2" type="ORF">EJ08DRAFT_564718</name>
</gene>
<keyword evidence="1" id="KW-0812">Transmembrane</keyword>
<evidence type="ECO:0000313" key="3">
    <source>
        <dbReference type="Proteomes" id="UP000800235"/>
    </source>
</evidence>
<dbReference type="Pfam" id="PF11374">
    <property type="entry name" value="DUF3176"/>
    <property type="match status" value="1"/>
</dbReference>
<feature type="transmembrane region" description="Helical" evidence="1">
    <location>
        <begin position="7"/>
        <end position="27"/>
    </location>
</feature>
<sequence>DGWYLETITLMSSFCCLVVMTILLYKFDGSPTFRWYGLSLNVIVSILSTTSKAWLLLAVSATISQWKWVMFKTRNHSLADFEVVDDASRGPLG</sequence>
<evidence type="ECO:0000313" key="2">
    <source>
        <dbReference type="EMBL" id="KAF2421508.1"/>
    </source>
</evidence>
<dbReference type="OrthoDB" id="5242705at2759"/>
<keyword evidence="1" id="KW-0472">Membrane</keyword>
<feature type="transmembrane region" description="Helical" evidence="1">
    <location>
        <begin position="33"/>
        <end position="57"/>
    </location>
</feature>
<dbReference type="PANTHER" id="PTHR35394:SF5">
    <property type="entry name" value="DUF3176 DOMAIN-CONTAINING PROTEIN"/>
    <property type="match status" value="1"/>
</dbReference>
<reference evidence="2" key="1">
    <citation type="journal article" date="2020" name="Stud. Mycol.">
        <title>101 Dothideomycetes genomes: a test case for predicting lifestyles and emergence of pathogens.</title>
        <authorList>
            <person name="Haridas S."/>
            <person name="Albert R."/>
            <person name="Binder M."/>
            <person name="Bloem J."/>
            <person name="Labutti K."/>
            <person name="Salamov A."/>
            <person name="Andreopoulos B."/>
            <person name="Baker S."/>
            <person name="Barry K."/>
            <person name="Bills G."/>
            <person name="Bluhm B."/>
            <person name="Cannon C."/>
            <person name="Castanera R."/>
            <person name="Culley D."/>
            <person name="Daum C."/>
            <person name="Ezra D."/>
            <person name="Gonzalez J."/>
            <person name="Henrissat B."/>
            <person name="Kuo A."/>
            <person name="Liang C."/>
            <person name="Lipzen A."/>
            <person name="Lutzoni F."/>
            <person name="Magnuson J."/>
            <person name="Mondo S."/>
            <person name="Nolan M."/>
            <person name="Ohm R."/>
            <person name="Pangilinan J."/>
            <person name="Park H.-J."/>
            <person name="Ramirez L."/>
            <person name="Alfaro M."/>
            <person name="Sun H."/>
            <person name="Tritt A."/>
            <person name="Yoshinaga Y."/>
            <person name="Zwiers L.-H."/>
            <person name="Turgeon B."/>
            <person name="Goodwin S."/>
            <person name="Spatafora J."/>
            <person name="Crous P."/>
            <person name="Grigoriev I."/>
        </authorList>
    </citation>
    <scope>NUCLEOTIDE SEQUENCE</scope>
    <source>
        <strain evidence="2">CBS 130266</strain>
    </source>
</reference>
<keyword evidence="1" id="KW-1133">Transmembrane helix</keyword>
<feature type="non-terminal residue" evidence="2">
    <location>
        <position position="93"/>
    </location>
</feature>
<keyword evidence="3" id="KW-1185">Reference proteome</keyword>
<dbReference type="Proteomes" id="UP000800235">
    <property type="component" value="Unassembled WGS sequence"/>
</dbReference>
<proteinExistence type="predicted"/>